<gene>
    <name evidence="1" type="ORF">RclHR1_00420012</name>
</gene>
<evidence type="ECO:0000313" key="1">
    <source>
        <dbReference type="EMBL" id="GBC01450.1"/>
    </source>
</evidence>
<keyword evidence="2" id="KW-1185">Reference proteome</keyword>
<protein>
    <submittedName>
        <fullName evidence="1">Uncharacterized protein</fullName>
    </submittedName>
</protein>
<organism evidence="1 2">
    <name type="scientific">Rhizophagus clarus</name>
    <dbReference type="NCBI Taxonomy" id="94130"/>
    <lineage>
        <taxon>Eukaryota</taxon>
        <taxon>Fungi</taxon>
        <taxon>Fungi incertae sedis</taxon>
        <taxon>Mucoromycota</taxon>
        <taxon>Glomeromycotina</taxon>
        <taxon>Glomeromycetes</taxon>
        <taxon>Glomerales</taxon>
        <taxon>Glomeraceae</taxon>
        <taxon>Rhizophagus</taxon>
    </lineage>
</organism>
<accession>A0A2Z6RWY5</accession>
<sequence>MRYLQNSQTSVEIQEPSRTDIGNAIAQFAKETITAMKNVFTKTTIGIIITVSSQLHETTETTDTRTTSWNYNLTIKETMVETQST</sequence>
<proteinExistence type="predicted"/>
<dbReference type="Proteomes" id="UP000247702">
    <property type="component" value="Unassembled WGS sequence"/>
</dbReference>
<reference evidence="1 2" key="1">
    <citation type="submission" date="2017-11" db="EMBL/GenBank/DDBJ databases">
        <title>The genome of Rhizophagus clarus HR1 reveals common genetic basis of auxotrophy among arbuscular mycorrhizal fungi.</title>
        <authorList>
            <person name="Kobayashi Y."/>
        </authorList>
    </citation>
    <scope>NUCLEOTIDE SEQUENCE [LARGE SCALE GENOMIC DNA]</scope>
    <source>
        <strain evidence="1 2">HR1</strain>
    </source>
</reference>
<dbReference type="AlphaFoldDB" id="A0A2Z6RWY5"/>
<name>A0A2Z6RWY5_9GLOM</name>
<comment type="caution">
    <text evidence="1">The sequence shown here is derived from an EMBL/GenBank/DDBJ whole genome shotgun (WGS) entry which is preliminary data.</text>
</comment>
<dbReference type="EMBL" id="BEXD01003557">
    <property type="protein sequence ID" value="GBC01450.1"/>
    <property type="molecule type" value="Genomic_DNA"/>
</dbReference>
<evidence type="ECO:0000313" key="2">
    <source>
        <dbReference type="Proteomes" id="UP000247702"/>
    </source>
</evidence>